<protein>
    <submittedName>
        <fullName evidence="3">ADP-ribosyltransferase</fullName>
    </submittedName>
</protein>
<name>A0ABW1TJF0_9LACO</name>
<sequence length="324" mass="35198">MVKHRGFFVMATLGLALFSGVAATTTTASAKKSSKPSLVMITSQTNSSTSRGTQQLVTNRDVKALVMTDVNTQSAETVVIPKNTALTVLQKQAGGDVVKVAGSEQQLFVTIPAQVTYSNRAIKLTKADYKRLVKQSKAWAGKLSAKQVKVVGDYTGDAYEQMNAALRNPNKQASKKTQRRVQSLQTSLKSFKLTKPLTVYRGTSTVGLKLSLGKKAVKPGAIYQDAAFSSTSLNTTIAKSFASKVILKINLPGGYYGAYIDPISSNKGEKEYLLTPGAKLVVTKIQTVKAHTTTHLYVKIKKHATNHTEHENYTYQLVTMNLMQ</sequence>
<dbReference type="Gene3D" id="3.90.176.10">
    <property type="entry name" value="Toxin ADP-ribosyltransferase, Chain A, domain 1"/>
    <property type="match status" value="1"/>
</dbReference>
<feature type="signal peptide" evidence="1">
    <location>
        <begin position="1"/>
        <end position="30"/>
    </location>
</feature>
<evidence type="ECO:0000259" key="2">
    <source>
        <dbReference type="Pfam" id="PF03496"/>
    </source>
</evidence>
<dbReference type="Proteomes" id="UP001596283">
    <property type="component" value="Unassembled WGS sequence"/>
</dbReference>
<dbReference type="Pfam" id="PF03496">
    <property type="entry name" value="ADPrib_exo_Tox"/>
    <property type="match status" value="1"/>
</dbReference>
<evidence type="ECO:0000313" key="4">
    <source>
        <dbReference type="Proteomes" id="UP001596283"/>
    </source>
</evidence>
<keyword evidence="4" id="KW-1185">Reference proteome</keyword>
<dbReference type="EMBL" id="JBHSSI010000078">
    <property type="protein sequence ID" value="MFC6261749.1"/>
    <property type="molecule type" value="Genomic_DNA"/>
</dbReference>
<evidence type="ECO:0000256" key="1">
    <source>
        <dbReference type="SAM" id="SignalP"/>
    </source>
</evidence>
<dbReference type="SUPFAM" id="SSF56399">
    <property type="entry name" value="ADP-ribosylation"/>
    <property type="match status" value="1"/>
</dbReference>
<feature type="chain" id="PRO_5047382771" evidence="1">
    <location>
        <begin position="31"/>
        <end position="324"/>
    </location>
</feature>
<dbReference type="RefSeq" id="WP_125685322.1">
    <property type="nucleotide sequence ID" value="NZ_JBHSSI010000078.1"/>
</dbReference>
<comment type="caution">
    <text evidence="3">The sequence shown here is derived from an EMBL/GenBank/DDBJ whole genome shotgun (WGS) entry which is preliminary data.</text>
</comment>
<proteinExistence type="predicted"/>
<accession>A0ABW1TJF0</accession>
<gene>
    <name evidence="3" type="ORF">ACFP1C_12475</name>
</gene>
<reference evidence="4" key="1">
    <citation type="journal article" date="2019" name="Int. J. Syst. Evol. Microbiol.">
        <title>The Global Catalogue of Microorganisms (GCM) 10K type strain sequencing project: providing services to taxonomists for standard genome sequencing and annotation.</title>
        <authorList>
            <consortium name="The Broad Institute Genomics Platform"/>
            <consortium name="The Broad Institute Genome Sequencing Center for Infectious Disease"/>
            <person name="Wu L."/>
            <person name="Ma J."/>
        </authorList>
    </citation>
    <scope>NUCLEOTIDE SEQUENCE [LARGE SCALE GENOMIC DNA]</scope>
    <source>
        <strain evidence="4">CCM 8908</strain>
    </source>
</reference>
<organism evidence="3 4">
    <name type="scientific">Levilactobacillus fujinensis</name>
    <dbReference type="NCBI Taxonomy" id="2486024"/>
    <lineage>
        <taxon>Bacteria</taxon>
        <taxon>Bacillati</taxon>
        <taxon>Bacillota</taxon>
        <taxon>Bacilli</taxon>
        <taxon>Lactobacillales</taxon>
        <taxon>Lactobacillaceae</taxon>
        <taxon>Levilactobacillus</taxon>
    </lineage>
</organism>
<keyword evidence="1" id="KW-0732">Signal</keyword>
<evidence type="ECO:0000313" key="3">
    <source>
        <dbReference type="EMBL" id="MFC6261749.1"/>
    </source>
</evidence>
<dbReference type="InterPro" id="IPR003540">
    <property type="entry name" value="ADP-ribosyltransferase"/>
</dbReference>
<feature type="domain" description="ADP ribosyltransferase" evidence="2">
    <location>
        <begin position="134"/>
        <end position="299"/>
    </location>
</feature>
<dbReference type="PROSITE" id="PS51996">
    <property type="entry name" value="TR_MART"/>
    <property type="match status" value="1"/>
</dbReference>